<evidence type="ECO:0000313" key="1">
    <source>
        <dbReference type="EMBL" id="EYC44414.1"/>
    </source>
</evidence>
<gene>
    <name evidence="1" type="primary">Acey_s0462.g1896</name>
    <name evidence="1" type="ORF">Y032_0462g1896</name>
</gene>
<organism evidence="1 2">
    <name type="scientific">Ancylostoma ceylanicum</name>
    <dbReference type="NCBI Taxonomy" id="53326"/>
    <lineage>
        <taxon>Eukaryota</taxon>
        <taxon>Metazoa</taxon>
        <taxon>Ecdysozoa</taxon>
        <taxon>Nematoda</taxon>
        <taxon>Chromadorea</taxon>
        <taxon>Rhabditida</taxon>
        <taxon>Rhabditina</taxon>
        <taxon>Rhabditomorpha</taxon>
        <taxon>Strongyloidea</taxon>
        <taxon>Ancylostomatidae</taxon>
        <taxon>Ancylostomatinae</taxon>
        <taxon>Ancylostoma</taxon>
    </lineage>
</organism>
<dbReference type="AlphaFoldDB" id="A0A016WX66"/>
<reference evidence="2" key="1">
    <citation type="journal article" date="2015" name="Nat. Genet.">
        <title>The genome and transcriptome of the zoonotic hookworm Ancylostoma ceylanicum identify infection-specific gene families.</title>
        <authorList>
            <person name="Schwarz E.M."/>
            <person name="Hu Y."/>
            <person name="Antoshechkin I."/>
            <person name="Miller M.M."/>
            <person name="Sternberg P.W."/>
            <person name="Aroian R.V."/>
        </authorList>
    </citation>
    <scope>NUCLEOTIDE SEQUENCE</scope>
    <source>
        <strain evidence="2">HY135</strain>
    </source>
</reference>
<sequence length="146" mass="17214">MLEYGTPVFCPHSRKSIERLEQVQNTFTRKLMVRIVGNDKDRRASGRVVLIPCVSRRIHDLCQPPMCCRSFFEIAHYVLDYFKHTIILTYYIGLLSIQYLLWREMDSVEFLELVKTIYGGQREIDRFKTEDGTSMIVVDQIFPSKN</sequence>
<comment type="caution">
    <text evidence="1">The sequence shown here is derived from an EMBL/GenBank/DDBJ whole genome shotgun (WGS) entry which is preliminary data.</text>
</comment>
<evidence type="ECO:0000313" key="2">
    <source>
        <dbReference type="Proteomes" id="UP000024635"/>
    </source>
</evidence>
<dbReference type="EMBL" id="JARK01000062">
    <property type="protein sequence ID" value="EYC44414.1"/>
    <property type="molecule type" value="Genomic_DNA"/>
</dbReference>
<dbReference type="OrthoDB" id="6152807at2759"/>
<proteinExistence type="predicted"/>
<protein>
    <submittedName>
        <fullName evidence="1">Uncharacterized protein</fullName>
    </submittedName>
</protein>
<name>A0A016WX66_9BILA</name>
<keyword evidence="2" id="KW-1185">Reference proteome</keyword>
<accession>A0A016WX66</accession>
<dbReference type="Proteomes" id="UP000024635">
    <property type="component" value="Unassembled WGS sequence"/>
</dbReference>